<gene>
    <name evidence="4" type="ORF">DQG23_05135</name>
</gene>
<protein>
    <recommendedName>
        <fullName evidence="6">Spore germination protein</fullName>
    </recommendedName>
</protein>
<dbReference type="PANTHER" id="PTHR22550:SF5">
    <property type="entry name" value="LEUCINE ZIPPER PROTEIN 4"/>
    <property type="match status" value="1"/>
</dbReference>
<dbReference type="InterPro" id="IPR050768">
    <property type="entry name" value="UPF0353/GerABKA_families"/>
</dbReference>
<evidence type="ECO:0000256" key="1">
    <source>
        <dbReference type="ARBA" id="ARBA00005278"/>
    </source>
</evidence>
<keyword evidence="3" id="KW-1133">Transmembrane helix</keyword>
<feature type="transmembrane region" description="Helical" evidence="3">
    <location>
        <begin position="276"/>
        <end position="295"/>
    </location>
</feature>
<dbReference type="PIRSF" id="PIRSF005690">
    <property type="entry name" value="GerBA"/>
    <property type="match status" value="1"/>
</dbReference>
<dbReference type="GO" id="GO:0009847">
    <property type="term" value="P:spore germination"/>
    <property type="evidence" value="ECO:0007669"/>
    <property type="project" value="InterPro"/>
</dbReference>
<name>A0A329MUH3_9BACL</name>
<dbReference type="GO" id="GO:0016020">
    <property type="term" value="C:membrane"/>
    <property type="evidence" value="ECO:0007669"/>
    <property type="project" value="InterPro"/>
</dbReference>
<proteinExistence type="inferred from homology"/>
<dbReference type="Pfam" id="PF03323">
    <property type="entry name" value="GerA"/>
    <property type="match status" value="1"/>
</dbReference>
<dbReference type="AlphaFoldDB" id="A0A329MUH3"/>
<dbReference type="PANTHER" id="PTHR22550">
    <property type="entry name" value="SPORE GERMINATION PROTEIN"/>
    <property type="match status" value="1"/>
</dbReference>
<sequence>MRPKVLEQIQARLFYTEDLIIRDFDLYGKPAVLVYIETLCDTDKLESSLFKQWFRTKSDSFHNLTIDELITSAVVFPCTNPEEAVKAVLDGKALVHCEETWYSLNAEQNNVRSIHEPNNENSIIGERSGFIENLNVNINLIRNRASSSQLKVRYLNVGKYSAHKVAILWQDGVADAQIVQKVTERVKGLNTGMEVHPGRLQKELLKEEKRSLFPQVFGTERIDMATNLIMRGRIAVLCEQSSTCLIVPVSFYTFLRSIDSVLMEDKAAIVLQTLRATGLILSLYICSLYIAVVSFHHEILPSQMAISIKASLENVPYSPIVEAVLMIVIFQLIAEATIRLPSQIAQMVGVAGGIIISEALVKIGFVSNVYIVIVALSVIGTFLIPTYQVRILTLILQLLFVFAAWIVGFYGITLLTAACMVHFFSLEPFGVPYYSPIRSKAK</sequence>
<dbReference type="Proteomes" id="UP000250369">
    <property type="component" value="Unassembled WGS sequence"/>
</dbReference>
<reference evidence="4 5" key="1">
    <citation type="journal article" date="2009" name="Int. J. Syst. Evol. Microbiol.">
        <title>Paenibacillus contaminans sp. nov., isolated from a contaminated laboratory plate.</title>
        <authorList>
            <person name="Chou J.H."/>
            <person name="Lee J.H."/>
            <person name="Lin M.C."/>
            <person name="Chang P.S."/>
            <person name="Arun A.B."/>
            <person name="Young C.C."/>
            <person name="Chen W.M."/>
        </authorList>
    </citation>
    <scope>NUCLEOTIDE SEQUENCE [LARGE SCALE GENOMIC DNA]</scope>
    <source>
        <strain evidence="4 5">CKOBP-6</strain>
    </source>
</reference>
<evidence type="ECO:0000313" key="5">
    <source>
        <dbReference type="Proteomes" id="UP000250369"/>
    </source>
</evidence>
<keyword evidence="5" id="KW-1185">Reference proteome</keyword>
<evidence type="ECO:0000313" key="4">
    <source>
        <dbReference type="EMBL" id="RAV22333.1"/>
    </source>
</evidence>
<comment type="caution">
    <text evidence="4">The sequence shown here is derived from an EMBL/GenBank/DDBJ whole genome shotgun (WGS) entry which is preliminary data.</text>
</comment>
<evidence type="ECO:0000256" key="3">
    <source>
        <dbReference type="SAM" id="Phobius"/>
    </source>
</evidence>
<feature type="transmembrane region" description="Helical" evidence="3">
    <location>
        <begin position="399"/>
        <end position="424"/>
    </location>
</feature>
<evidence type="ECO:0000256" key="2">
    <source>
        <dbReference type="ARBA" id="ARBA00023136"/>
    </source>
</evidence>
<dbReference type="EMBL" id="QMFB01000002">
    <property type="protein sequence ID" value="RAV22333.1"/>
    <property type="molecule type" value="Genomic_DNA"/>
</dbReference>
<comment type="similarity">
    <text evidence="1">Belongs to the GerABKA family.</text>
</comment>
<feature type="transmembrane region" description="Helical" evidence="3">
    <location>
        <begin position="369"/>
        <end position="387"/>
    </location>
</feature>
<feature type="transmembrane region" description="Helical" evidence="3">
    <location>
        <begin position="315"/>
        <end position="333"/>
    </location>
</feature>
<accession>A0A329MUH3</accession>
<keyword evidence="2 3" id="KW-0472">Membrane</keyword>
<evidence type="ECO:0008006" key="6">
    <source>
        <dbReference type="Google" id="ProtNLM"/>
    </source>
</evidence>
<dbReference type="InterPro" id="IPR004995">
    <property type="entry name" value="Spore_Ger"/>
</dbReference>
<feature type="transmembrane region" description="Helical" evidence="3">
    <location>
        <begin position="345"/>
        <end position="363"/>
    </location>
</feature>
<keyword evidence="3" id="KW-0812">Transmembrane</keyword>
<organism evidence="4 5">
    <name type="scientific">Paenibacillus contaminans</name>
    <dbReference type="NCBI Taxonomy" id="450362"/>
    <lineage>
        <taxon>Bacteria</taxon>
        <taxon>Bacillati</taxon>
        <taxon>Bacillota</taxon>
        <taxon>Bacilli</taxon>
        <taxon>Bacillales</taxon>
        <taxon>Paenibacillaceae</taxon>
        <taxon>Paenibacillus</taxon>
    </lineage>
</organism>